<evidence type="ECO:0000313" key="4">
    <source>
        <dbReference type="RefSeq" id="XP_026683898.1"/>
    </source>
</evidence>
<dbReference type="RefSeq" id="XP_026683897.1">
    <property type="nucleotide sequence ID" value="XM_026828096.1"/>
</dbReference>
<dbReference type="STRING" id="121845.A0A3Q0J5Z2"/>
<evidence type="ECO:0000313" key="3">
    <source>
        <dbReference type="RefSeq" id="XP_026683897.1"/>
    </source>
</evidence>
<organism evidence="1 3">
    <name type="scientific">Diaphorina citri</name>
    <name type="common">Asian citrus psyllid</name>
    <dbReference type="NCBI Taxonomy" id="121845"/>
    <lineage>
        <taxon>Eukaryota</taxon>
        <taxon>Metazoa</taxon>
        <taxon>Ecdysozoa</taxon>
        <taxon>Arthropoda</taxon>
        <taxon>Hexapoda</taxon>
        <taxon>Insecta</taxon>
        <taxon>Pterygota</taxon>
        <taxon>Neoptera</taxon>
        <taxon>Paraneoptera</taxon>
        <taxon>Hemiptera</taxon>
        <taxon>Sternorrhyncha</taxon>
        <taxon>Psylloidea</taxon>
        <taxon>Psyllidae</taxon>
        <taxon>Diaphorininae</taxon>
        <taxon>Diaphorina</taxon>
    </lineage>
</organism>
<protein>
    <submittedName>
        <fullName evidence="2">Uncharacterized protein LOC103515384 isoform X2</fullName>
    </submittedName>
    <submittedName>
        <fullName evidence="3">Uncharacterized protein LOC103515384 isoform X3</fullName>
    </submittedName>
    <submittedName>
        <fullName evidence="4">Uncharacterized protein LOC103515384 isoform X4</fullName>
    </submittedName>
</protein>
<dbReference type="PANTHER" id="PTHR37159:SF1">
    <property type="entry name" value="GH11867P"/>
    <property type="match status" value="1"/>
</dbReference>
<dbReference type="PaxDb" id="121845-A0A3Q0J5Z2"/>
<proteinExistence type="predicted"/>
<dbReference type="AlphaFoldDB" id="A0A3Q0J5Z2"/>
<accession>A0A3Q0J5Z2</accession>
<reference evidence="2 3" key="1">
    <citation type="submission" date="2025-04" db="UniProtKB">
        <authorList>
            <consortium name="RefSeq"/>
        </authorList>
    </citation>
    <scope>IDENTIFICATION</scope>
</reference>
<dbReference type="GeneID" id="103515384"/>
<sequence length="431" mass="50285">MPPNIEAVDQTRINIETDENGNDPVTNVKTAIITNDNSHDKDKLDRDDLPQDLKEYLGALDEHLPNDYMVPIDIKPTWLNIEKCKQGQKFAQQYYFGLNYAEMISLYLLFLDHENLGVLIYTQKSHTPYKAFQRYLSTVLRVKSWFDTEFWNPNELGYKNLKIVRAMHLNVSKKLNETNPAEFQAEFSLSDNPKYHDGVWCPLTSDLKEDFSRMKCPMARRGIWSSQNGKASGERRIFINQFNMSMTQFGFVGLMLLYPDKFGACNATDEELEAFAHLWKAIGYYLGIKDKYNFCKGDLKEIQQRCSNVLAYWIKPNLTDITQDWEHMSRCMTEGVSYYVPGVNFESSFKYLCWILDIETPKLDSKMTVVQSWTFYTNKLVMCYLTKVPFILDFLNWTVRVAIKKATKNDADKLAKLQKKTYSFQNESSRL</sequence>
<name>A0A3Q0J5Z2_DIACI</name>
<keyword evidence="1" id="KW-1185">Reference proteome</keyword>
<dbReference type="PANTHER" id="PTHR37159">
    <property type="entry name" value="GH11867P"/>
    <property type="match status" value="1"/>
</dbReference>
<evidence type="ECO:0000313" key="1">
    <source>
        <dbReference type="Proteomes" id="UP000079169"/>
    </source>
</evidence>
<dbReference type="Proteomes" id="UP000079169">
    <property type="component" value="Unplaced"/>
</dbReference>
<evidence type="ECO:0000313" key="2">
    <source>
        <dbReference type="RefSeq" id="XP_026683896.1"/>
    </source>
</evidence>
<gene>
    <name evidence="2 3 4" type="primary">LOC103515384</name>
</gene>
<dbReference type="RefSeq" id="XP_026683898.1">
    <property type="nucleotide sequence ID" value="XM_026828097.1"/>
</dbReference>
<dbReference type="RefSeq" id="XP_026683896.1">
    <property type="nucleotide sequence ID" value="XM_026828095.1"/>
</dbReference>